<keyword evidence="18" id="KW-1185">Reference proteome</keyword>
<dbReference type="PANTHER" id="PTHR20861">
    <property type="entry name" value="HOMOSERINE/4-DIPHOSPHOCYTIDYL-2-C-METHYL-D-ERYTHRITOL KINASE"/>
    <property type="match status" value="1"/>
</dbReference>
<dbReference type="HAMAP" id="MF_00384">
    <property type="entry name" value="Homoser_kinase"/>
    <property type="match status" value="1"/>
</dbReference>
<evidence type="ECO:0000313" key="18">
    <source>
        <dbReference type="Proteomes" id="UP000184440"/>
    </source>
</evidence>
<comment type="subcellular location">
    <subcellularLocation>
        <location evidence="13">Cytoplasm</location>
    </subcellularLocation>
</comment>
<keyword evidence="7 13" id="KW-0791">Threonine biosynthesis</keyword>
<dbReference type="InterPro" id="IPR036554">
    <property type="entry name" value="GHMP_kinase_C_sf"/>
</dbReference>
<dbReference type="NCBIfam" id="TIGR00191">
    <property type="entry name" value="thrB"/>
    <property type="match status" value="1"/>
</dbReference>
<feature type="compositionally biased region" description="Low complexity" evidence="14">
    <location>
        <begin position="10"/>
        <end position="35"/>
    </location>
</feature>
<feature type="domain" description="GHMP kinase C-terminal" evidence="16">
    <location>
        <begin position="253"/>
        <end position="315"/>
    </location>
</feature>
<dbReference type="GO" id="GO:0005524">
    <property type="term" value="F:ATP binding"/>
    <property type="evidence" value="ECO:0007669"/>
    <property type="project" value="UniProtKB-UniRule"/>
</dbReference>
<keyword evidence="13" id="KW-0963">Cytoplasm</keyword>
<organism evidence="17 18">
    <name type="scientific">Cryptosporangium aurantiacum</name>
    <dbReference type="NCBI Taxonomy" id="134849"/>
    <lineage>
        <taxon>Bacteria</taxon>
        <taxon>Bacillati</taxon>
        <taxon>Actinomycetota</taxon>
        <taxon>Actinomycetes</taxon>
        <taxon>Cryptosporangiales</taxon>
        <taxon>Cryptosporangiaceae</taxon>
        <taxon>Cryptosporangium</taxon>
    </lineage>
</organism>
<dbReference type="Gene3D" id="3.30.70.890">
    <property type="entry name" value="GHMP kinase, C-terminal domain"/>
    <property type="match status" value="1"/>
</dbReference>
<dbReference type="STRING" id="134849.SAMN05443668_10195"/>
<name>A0A1M7H7V9_9ACTN</name>
<evidence type="ECO:0000256" key="7">
    <source>
        <dbReference type="ARBA" id="ARBA00022697"/>
    </source>
</evidence>
<dbReference type="Pfam" id="PF00288">
    <property type="entry name" value="GHMP_kinases_N"/>
    <property type="match status" value="1"/>
</dbReference>
<evidence type="ECO:0000256" key="4">
    <source>
        <dbReference type="ARBA" id="ARBA00017858"/>
    </source>
</evidence>
<dbReference type="GO" id="GO:0005737">
    <property type="term" value="C:cytoplasm"/>
    <property type="evidence" value="ECO:0007669"/>
    <property type="project" value="UniProtKB-SubCell"/>
</dbReference>
<dbReference type="InterPro" id="IPR013750">
    <property type="entry name" value="GHMP_kinase_C_dom"/>
</dbReference>
<dbReference type="EMBL" id="FRCS01000001">
    <property type="protein sequence ID" value="SHM24453.1"/>
    <property type="molecule type" value="Genomic_DNA"/>
</dbReference>
<keyword evidence="10 13" id="KW-0067">ATP-binding</keyword>
<feature type="binding site" evidence="13">
    <location>
        <begin position="134"/>
        <end position="144"/>
    </location>
    <ligand>
        <name>ATP</name>
        <dbReference type="ChEBI" id="CHEBI:30616"/>
    </ligand>
</feature>
<sequence length="356" mass="35499">MSAAVPSNDPAAASGPAAGRGPASAAGRGPASDAGRGPGGGAPVFRRGPVVVRPPATTANLGPGYDALGAALTWYDEVEMAIVDSGLTVELEGEGADDLPRDERHLLVRAARTAFDRLGGQPSGLRLRCVNRIPQARGLGSSSAAVVGGIVAARGLVEGGDELLDDAAALALAAEIEGHPDNVAPCLLGGVTIAWTDDASGVARAARMEPAAGVHPVICVPKTRGYTAASRGLLPAEVPHAEAAANAGRAALLIRALTSDPALLLPATRDWLHQDYRRPSMPQSLDLVDALRAEGIPAVVSGAGPTVLAFATTAAATESGSGAEAVEAVATKIAGSDTFAVSAVGVSNLGAAVIQR</sequence>
<evidence type="ECO:0000256" key="2">
    <source>
        <dbReference type="ARBA" id="ARBA00007370"/>
    </source>
</evidence>
<dbReference type="UniPathway" id="UPA00050">
    <property type="reaction ID" value="UER00064"/>
</dbReference>
<dbReference type="Proteomes" id="UP000184440">
    <property type="component" value="Unassembled WGS sequence"/>
</dbReference>
<evidence type="ECO:0000256" key="9">
    <source>
        <dbReference type="ARBA" id="ARBA00022777"/>
    </source>
</evidence>
<dbReference type="GO" id="GO:0009088">
    <property type="term" value="P:threonine biosynthetic process"/>
    <property type="evidence" value="ECO:0007669"/>
    <property type="project" value="UniProtKB-UniRule"/>
</dbReference>
<dbReference type="PANTHER" id="PTHR20861:SF1">
    <property type="entry name" value="HOMOSERINE KINASE"/>
    <property type="match status" value="1"/>
</dbReference>
<dbReference type="AlphaFoldDB" id="A0A1M7H7V9"/>
<proteinExistence type="inferred from homology"/>
<feature type="region of interest" description="Disordered" evidence="14">
    <location>
        <begin position="1"/>
        <end position="48"/>
    </location>
</feature>
<evidence type="ECO:0000259" key="15">
    <source>
        <dbReference type="Pfam" id="PF00288"/>
    </source>
</evidence>
<accession>A0A1M7H7V9</accession>
<evidence type="ECO:0000256" key="10">
    <source>
        <dbReference type="ARBA" id="ARBA00022840"/>
    </source>
</evidence>
<evidence type="ECO:0000256" key="1">
    <source>
        <dbReference type="ARBA" id="ARBA00005015"/>
    </source>
</evidence>
<dbReference type="InterPro" id="IPR000870">
    <property type="entry name" value="Homoserine_kinase"/>
</dbReference>
<feature type="domain" description="GHMP kinase N-terminal" evidence="15">
    <location>
        <begin position="106"/>
        <end position="190"/>
    </location>
</feature>
<comment type="similarity">
    <text evidence="2 13">Belongs to the GHMP kinase family. Homoserine kinase subfamily.</text>
</comment>
<keyword evidence="8 13" id="KW-0547">Nucleotide-binding</keyword>
<evidence type="ECO:0000256" key="5">
    <source>
        <dbReference type="ARBA" id="ARBA00022605"/>
    </source>
</evidence>
<evidence type="ECO:0000256" key="6">
    <source>
        <dbReference type="ARBA" id="ARBA00022679"/>
    </source>
</evidence>
<evidence type="ECO:0000256" key="8">
    <source>
        <dbReference type="ARBA" id="ARBA00022741"/>
    </source>
</evidence>
<keyword evidence="6 13" id="KW-0808">Transferase</keyword>
<reference evidence="17 18" key="1">
    <citation type="submission" date="2016-11" db="EMBL/GenBank/DDBJ databases">
        <authorList>
            <person name="Jaros S."/>
            <person name="Januszkiewicz K."/>
            <person name="Wedrychowicz H."/>
        </authorList>
    </citation>
    <scope>NUCLEOTIDE SEQUENCE [LARGE SCALE GENOMIC DNA]</scope>
    <source>
        <strain evidence="17 18">DSM 46144</strain>
    </source>
</reference>
<evidence type="ECO:0000256" key="13">
    <source>
        <dbReference type="HAMAP-Rule" id="MF_00384"/>
    </source>
</evidence>
<dbReference type="PRINTS" id="PR00958">
    <property type="entry name" value="HOMSERKINASE"/>
</dbReference>
<keyword evidence="5 13" id="KW-0028">Amino-acid biosynthesis</keyword>
<dbReference type="SUPFAM" id="SSF54211">
    <property type="entry name" value="Ribosomal protein S5 domain 2-like"/>
    <property type="match status" value="1"/>
</dbReference>
<dbReference type="InterPro" id="IPR014721">
    <property type="entry name" value="Ribsml_uS5_D2-typ_fold_subgr"/>
</dbReference>
<dbReference type="EC" id="2.7.1.39" evidence="3 13"/>
<dbReference type="Pfam" id="PF08544">
    <property type="entry name" value="GHMP_kinases_C"/>
    <property type="match status" value="1"/>
</dbReference>
<dbReference type="SUPFAM" id="SSF55060">
    <property type="entry name" value="GHMP Kinase, C-terminal domain"/>
    <property type="match status" value="1"/>
</dbReference>
<dbReference type="GO" id="GO:0004413">
    <property type="term" value="F:homoserine kinase activity"/>
    <property type="evidence" value="ECO:0007669"/>
    <property type="project" value="UniProtKB-UniRule"/>
</dbReference>
<keyword evidence="9 13" id="KW-0418">Kinase</keyword>
<protein>
    <recommendedName>
        <fullName evidence="4 13">Homoserine kinase</fullName>
        <shortName evidence="13">HK</shortName>
        <shortName evidence="13">HSK</shortName>
        <ecNumber evidence="3 13">2.7.1.39</ecNumber>
    </recommendedName>
</protein>
<dbReference type="PROSITE" id="PS00627">
    <property type="entry name" value="GHMP_KINASES_ATP"/>
    <property type="match status" value="1"/>
</dbReference>
<dbReference type="InterPro" id="IPR006203">
    <property type="entry name" value="GHMP_knse_ATP-bd_CS"/>
</dbReference>
<gene>
    <name evidence="13" type="primary">thrB</name>
    <name evidence="17" type="ORF">SAMN05443668_10195</name>
</gene>
<comment type="catalytic activity">
    <reaction evidence="11 13">
        <text>L-homoserine + ATP = O-phospho-L-homoserine + ADP + H(+)</text>
        <dbReference type="Rhea" id="RHEA:13985"/>
        <dbReference type="ChEBI" id="CHEBI:15378"/>
        <dbReference type="ChEBI" id="CHEBI:30616"/>
        <dbReference type="ChEBI" id="CHEBI:57476"/>
        <dbReference type="ChEBI" id="CHEBI:57590"/>
        <dbReference type="ChEBI" id="CHEBI:456216"/>
        <dbReference type="EC" id="2.7.1.39"/>
    </reaction>
</comment>
<comment type="function">
    <text evidence="12 13">Catalyzes the ATP-dependent phosphorylation of L-homoserine to L-homoserine phosphate.</text>
</comment>
<evidence type="ECO:0000256" key="3">
    <source>
        <dbReference type="ARBA" id="ARBA00012078"/>
    </source>
</evidence>
<dbReference type="InterPro" id="IPR006204">
    <property type="entry name" value="GHMP_kinase_N_dom"/>
</dbReference>
<dbReference type="InterPro" id="IPR020568">
    <property type="entry name" value="Ribosomal_Su5_D2-typ_SF"/>
</dbReference>
<dbReference type="Gene3D" id="3.30.230.10">
    <property type="match status" value="1"/>
</dbReference>
<evidence type="ECO:0000256" key="11">
    <source>
        <dbReference type="ARBA" id="ARBA00049375"/>
    </source>
</evidence>
<evidence type="ECO:0000313" key="17">
    <source>
        <dbReference type="EMBL" id="SHM24453.1"/>
    </source>
</evidence>
<evidence type="ECO:0000259" key="16">
    <source>
        <dbReference type="Pfam" id="PF08544"/>
    </source>
</evidence>
<evidence type="ECO:0000256" key="14">
    <source>
        <dbReference type="SAM" id="MobiDB-lite"/>
    </source>
</evidence>
<comment type="pathway">
    <text evidence="1 13">Amino-acid biosynthesis; L-threonine biosynthesis; L-threonine from L-aspartate: step 4/5.</text>
</comment>
<evidence type="ECO:0000256" key="12">
    <source>
        <dbReference type="ARBA" id="ARBA00049954"/>
    </source>
</evidence>